<feature type="domain" description="SPW repeat-containing integral membrane" evidence="2">
    <location>
        <begin position="136"/>
        <end position="225"/>
    </location>
</feature>
<feature type="transmembrane region" description="Helical" evidence="1">
    <location>
        <begin position="185"/>
        <end position="202"/>
    </location>
</feature>
<dbReference type="RefSeq" id="WP_064879844.1">
    <property type="nucleotide sequence ID" value="NZ_LZSX01000036.1"/>
</dbReference>
<dbReference type="Pfam" id="PF03779">
    <property type="entry name" value="SPW"/>
    <property type="match status" value="1"/>
</dbReference>
<keyword evidence="1" id="KW-0472">Membrane</keyword>
<proteinExistence type="predicted"/>
<feature type="transmembrane region" description="Helical" evidence="1">
    <location>
        <begin position="60"/>
        <end position="80"/>
    </location>
</feature>
<keyword evidence="1" id="KW-1133">Transmembrane helix</keyword>
<feature type="transmembrane region" description="Helical" evidence="1">
    <location>
        <begin position="208"/>
        <end position="228"/>
    </location>
</feature>
<dbReference type="EMBL" id="LZSX01000036">
    <property type="protein sequence ID" value="OBB85561.1"/>
    <property type="molecule type" value="Genomic_DNA"/>
</dbReference>
<dbReference type="Proteomes" id="UP000091914">
    <property type="component" value="Unassembled WGS sequence"/>
</dbReference>
<dbReference type="AlphaFoldDB" id="A0A1A0VQT7"/>
<organism evidence="3 4">
    <name type="scientific">Mycobacterium colombiense</name>
    <dbReference type="NCBI Taxonomy" id="339268"/>
    <lineage>
        <taxon>Bacteria</taxon>
        <taxon>Bacillati</taxon>
        <taxon>Actinomycetota</taxon>
        <taxon>Actinomycetes</taxon>
        <taxon>Mycobacteriales</taxon>
        <taxon>Mycobacteriaceae</taxon>
        <taxon>Mycobacterium</taxon>
        <taxon>Mycobacterium avium complex (MAC)</taxon>
    </lineage>
</organism>
<evidence type="ECO:0000256" key="1">
    <source>
        <dbReference type="SAM" id="Phobius"/>
    </source>
</evidence>
<evidence type="ECO:0000313" key="3">
    <source>
        <dbReference type="EMBL" id="OBB85561.1"/>
    </source>
</evidence>
<dbReference type="InterPro" id="IPR005530">
    <property type="entry name" value="SPW"/>
</dbReference>
<name>A0A1A0VQT7_9MYCO</name>
<keyword evidence="1" id="KW-0812">Transmembrane</keyword>
<comment type="caution">
    <text evidence="3">The sequence shown here is derived from an EMBL/GenBank/DDBJ whole genome shotgun (WGS) entry which is preliminary data.</text>
</comment>
<protein>
    <recommendedName>
        <fullName evidence="2">SPW repeat-containing integral membrane domain-containing protein</fullName>
    </recommendedName>
</protein>
<feature type="transmembrane region" description="Helical" evidence="1">
    <location>
        <begin position="86"/>
        <end position="108"/>
    </location>
</feature>
<gene>
    <name evidence="3" type="ORF">A5760_07320</name>
</gene>
<feature type="transmembrane region" description="Helical" evidence="1">
    <location>
        <begin position="129"/>
        <end position="150"/>
    </location>
</feature>
<accession>A0A1A0VQT7</accession>
<reference evidence="3 4" key="1">
    <citation type="submission" date="2016-06" db="EMBL/GenBank/DDBJ databases">
        <authorList>
            <person name="Kjaerup R.B."/>
            <person name="Dalgaard T.S."/>
            <person name="Juul-Madsen H.R."/>
        </authorList>
    </citation>
    <scope>NUCLEOTIDE SEQUENCE [LARGE SCALE GENOMIC DNA]</scope>
    <source>
        <strain evidence="3 4">852002-51834_SCH5396731</strain>
    </source>
</reference>
<sequence>MTPGRPWIGWAAVAVGVCAVVAAFAASSTRVGEGFGFGFGAFIAFFGLLAVLARNRTPDHWGLLVVGLGMFIVPFLGNGYNADLGASWMCWAAGAVAMILGGIGWVGGKPATEYGVNEIGSGQVPRSALSFWIGRAALVVGLACVLLGIAAHTTAAGVAVTIGLGGLTAVFAVWSLLAVDPTHDFLTLACAGFALFLAPWVGGFTGDTAAWTAWVSGALVVALGVAGYRRGERLDFAATVRDESTTRYRNRFR</sequence>
<evidence type="ECO:0000259" key="2">
    <source>
        <dbReference type="Pfam" id="PF03779"/>
    </source>
</evidence>
<evidence type="ECO:0000313" key="4">
    <source>
        <dbReference type="Proteomes" id="UP000091914"/>
    </source>
</evidence>
<feature type="transmembrane region" description="Helical" evidence="1">
    <location>
        <begin position="34"/>
        <end position="53"/>
    </location>
</feature>
<feature type="transmembrane region" description="Helical" evidence="1">
    <location>
        <begin position="156"/>
        <end position="178"/>
    </location>
</feature>
<dbReference type="OrthoDB" id="4557152at2"/>
<feature type="transmembrane region" description="Helical" evidence="1">
    <location>
        <begin position="7"/>
        <end position="28"/>
    </location>
</feature>